<dbReference type="OrthoDB" id="591587at2759"/>
<proteinExistence type="predicted"/>
<evidence type="ECO:0000313" key="1">
    <source>
        <dbReference type="Proteomes" id="UP000515151"/>
    </source>
</evidence>
<dbReference type="Proteomes" id="UP000515151">
    <property type="component" value="Chromosome 2"/>
</dbReference>
<evidence type="ECO:0000313" key="2">
    <source>
        <dbReference type="RefSeq" id="XP_031384036.1"/>
    </source>
</evidence>
<keyword evidence="1" id="KW-1185">Reference proteome</keyword>
<dbReference type="InterPro" id="IPR004158">
    <property type="entry name" value="DUF247_pln"/>
</dbReference>
<dbReference type="PANTHER" id="PTHR31170:SF17">
    <property type="match status" value="1"/>
</dbReference>
<dbReference type="Pfam" id="PF03140">
    <property type="entry name" value="DUF247"/>
    <property type="match status" value="1"/>
</dbReference>
<gene>
    <name evidence="2" type="primary">LOC116197904</name>
</gene>
<dbReference type="PANTHER" id="PTHR31170">
    <property type="entry name" value="BNAC04G53230D PROTEIN"/>
    <property type="match status" value="1"/>
</dbReference>
<name>A0A6P8CRT7_PUNGR</name>
<reference evidence="2" key="2">
    <citation type="submission" date="2025-08" db="UniProtKB">
        <authorList>
            <consortium name="RefSeq"/>
        </authorList>
    </citation>
    <scope>IDENTIFICATION</scope>
    <source>
        <tissue evidence="2">Leaf</tissue>
    </source>
</reference>
<dbReference type="AlphaFoldDB" id="A0A6P8CRT7"/>
<dbReference type="GeneID" id="116197904"/>
<accession>A0A6P8CRT7</accession>
<reference evidence="1" key="1">
    <citation type="journal article" date="2020" name="Plant Biotechnol. J.">
        <title>The pomegranate (Punica granatum L.) draft genome dissects genetic divergence between soft- and hard-seeded cultivars.</title>
        <authorList>
            <person name="Luo X."/>
            <person name="Li H."/>
            <person name="Wu Z."/>
            <person name="Yao W."/>
            <person name="Zhao P."/>
            <person name="Cao D."/>
            <person name="Yu H."/>
            <person name="Li K."/>
            <person name="Poudel K."/>
            <person name="Zhao D."/>
            <person name="Zhang F."/>
            <person name="Xia X."/>
            <person name="Chen L."/>
            <person name="Wang Q."/>
            <person name="Jing D."/>
            <person name="Cao S."/>
        </authorList>
    </citation>
    <scope>NUCLEOTIDE SEQUENCE [LARGE SCALE GENOMIC DNA]</scope>
    <source>
        <strain evidence="1">cv. Tunisia</strain>
    </source>
</reference>
<organism evidence="1 2">
    <name type="scientific">Punica granatum</name>
    <name type="common">Pomegranate</name>
    <dbReference type="NCBI Taxonomy" id="22663"/>
    <lineage>
        <taxon>Eukaryota</taxon>
        <taxon>Viridiplantae</taxon>
        <taxon>Streptophyta</taxon>
        <taxon>Embryophyta</taxon>
        <taxon>Tracheophyta</taxon>
        <taxon>Spermatophyta</taxon>
        <taxon>Magnoliopsida</taxon>
        <taxon>eudicotyledons</taxon>
        <taxon>Gunneridae</taxon>
        <taxon>Pentapetalae</taxon>
        <taxon>rosids</taxon>
        <taxon>malvids</taxon>
        <taxon>Myrtales</taxon>
        <taxon>Lythraceae</taxon>
        <taxon>Punica</taxon>
    </lineage>
</organism>
<dbReference type="RefSeq" id="XP_031384036.1">
    <property type="nucleotide sequence ID" value="XM_031528176.1"/>
</dbReference>
<protein>
    <submittedName>
        <fullName evidence="2">Uncharacterized protein LOC116197904</fullName>
    </submittedName>
</protein>
<sequence length="108" mass="12082">MAPGEHHAVDVEQLVSSMETILSSATFSIGPDSCIFSTPDILLRHNKKAYIPTAFSIGPLHHRQDYLKRTENIKLKYLQNLVSRTGVALKDLIGTVARIEADWHGRKD</sequence>